<dbReference type="Proteomes" id="UP000235116">
    <property type="component" value="Chromosome"/>
</dbReference>
<accession>A0A2K9LN58</accession>
<keyword evidence="1" id="KW-1133">Transmembrane helix</keyword>
<dbReference type="RefSeq" id="WP_101894296.1">
    <property type="nucleotide sequence ID" value="NZ_CP022684.1"/>
</dbReference>
<dbReference type="EMBL" id="CP022684">
    <property type="protein sequence ID" value="AUM12915.1"/>
    <property type="molecule type" value="Genomic_DNA"/>
</dbReference>
<evidence type="ECO:0000256" key="1">
    <source>
        <dbReference type="SAM" id="Phobius"/>
    </source>
</evidence>
<evidence type="ECO:0000313" key="3">
    <source>
        <dbReference type="Proteomes" id="UP000235116"/>
    </source>
</evidence>
<keyword evidence="1" id="KW-0472">Membrane</keyword>
<proteinExistence type="predicted"/>
<keyword evidence="3" id="KW-1185">Reference proteome</keyword>
<protein>
    <submittedName>
        <fullName evidence="2">Uncharacterized protein</fullName>
    </submittedName>
</protein>
<keyword evidence="1" id="KW-0812">Transmembrane</keyword>
<sequence>MDRRYFIHPRSVVGTSVEGKVIALLNSFDTPQDFDVIQDRPGFGYAVTHPGYGIDHPTAQRILDARPAGGWTGLSQIVGDVVPFDSNIAGFGQDKFSDLVVSAIALSGGTDHRTIRGSFRLIDPDAASLTPPNITDPIDVIVYGKFSGASTDYVVPVQMVQTDANGEFILEHITNDFEQFALVAAFSDSEEVFHRSGLIPIQTYTLPELEYRPILVNQSFALEDSDFRDRVEEQAGTVVEGDKTLESITSDFKDGFVEIQGEILAPDTFLWFDSTITFTSEVRYLPSQYAPNWVRDLSEIMGVQSQVTDQNHSNAGFIIASVLAFFIPGVGLALGPIVTIIFLAIDANQDSNIDTKTSIANALRDAFSDQTLATFQAAIQDQIDNADALTQFGLEFLSDFEEDPEDPLQAIIDYMASHATVQAVSINPDEMELNIWLTLPFTI</sequence>
<reference evidence="3" key="1">
    <citation type="submission" date="2017-08" db="EMBL/GenBank/DDBJ databases">
        <title>Direct submision.</title>
        <authorList>
            <person name="Kim S.-J."/>
            <person name="Rhee S.-K."/>
        </authorList>
    </citation>
    <scope>NUCLEOTIDE SEQUENCE [LARGE SCALE GENOMIC DNA]</scope>
    <source>
        <strain evidence="3">GI5</strain>
    </source>
</reference>
<evidence type="ECO:0000313" key="2">
    <source>
        <dbReference type="EMBL" id="AUM12915.1"/>
    </source>
</evidence>
<feature type="transmembrane region" description="Helical" evidence="1">
    <location>
        <begin position="315"/>
        <end position="345"/>
    </location>
</feature>
<dbReference type="KEGG" id="kak:Kalk_10985"/>
<gene>
    <name evidence="2" type="ORF">Kalk_10985</name>
</gene>
<dbReference type="AlphaFoldDB" id="A0A2K9LN58"/>
<organism evidence="2 3">
    <name type="scientific">Ketobacter alkanivorans</name>
    <dbReference type="NCBI Taxonomy" id="1917421"/>
    <lineage>
        <taxon>Bacteria</taxon>
        <taxon>Pseudomonadati</taxon>
        <taxon>Pseudomonadota</taxon>
        <taxon>Gammaproteobacteria</taxon>
        <taxon>Pseudomonadales</taxon>
        <taxon>Ketobacteraceae</taxon>
        <taxon>Ketobacter</taxon>
    </lineage>
</organism>
<name>A0A2K9LN58_9GAMM</name>